<feature type="transmembrane region" description="Helical" evidence="1">
    <location>
        <begin position="77"/>
        <end position="96"/>
    </location>
</feature>
<feature type="transmembrane region" description="Helical" evidence="1">
    <location>
        <begin position="266"/>
        <end position="283"/>
    </location>
</feature>
<keyword evidence="4" id="KW-1185">Reference proteome</keyword>
<sequence length="381" mass="40687">MRAGVLQQASLNNYVRIATFFQNAGISVVAIFMPLIVKGATPSVLEVGLVLSSFAVAQIISEIYFGRISDRRGARLLFIRAGFVLCAVTFGLHYFADSVPLLLAARIAAGVASGIMIPAMMAYAYESGKEKRKVASVVSFHALGWLAGIAAAGLANDTSIIFLISAGVFIAGLAVTSKLPDIHVPKDTARGTTMRIISQSRFLFLSLLLRHVGAVSVWTVLPLMIVEDFGGEIYHVSAVYMGNTATAFVIMTLMATRIRMHNVTKFKAGVGVTIFVFVGMLFVTEWWHFFPLMVLVGGTWAFLYIGGNFHLMEHHPKSTSTGIFSSTLSISMVAGPVAAGAIADSYGYGAVLYFAIAISLAAFATSTRIPLRPASRGPSAA</sequence>
<feature type="transmembrane region" description="Helical" evidence="1">
    <location>
        <begin position="160"/>
        <end position="181"/>
    </location>
</feature>
<feature type="transmembrane region" description="Helical" evidence="1">
    <location>
        <begin position="102"/>
        <end position="125"/>
    </location>
</feature>
<feature type="transmembrane region" description="Helical" evidence="1">
    <location>
        <begin position="233"/>
        <end position="254"/>
    </location>
</feature>
<reference evidence="3 4" key="1">
    <citation type="journal article" date="2006" name="Proc. Natl. Acad. Sci. U.S.A.">
        <title>Genomic analysis of the uncultivated marine crenarchaeote Cenarchaeum symbiosum.</title>
        <authorList>
            <person name="Hallam S.J."/>
            <person name="Konstantinidis K.T."/>
            <person name="Putnam N."/>
            <person name="Schleper C."/>
            <person name="Watanabe Y."/>
            <person name="Sugahara J."/>
            <person name="Preston C."/>
            <person name="de la Torre J."/>
            <person name="Richardson P.M."/>
            <person name="DeLong E.F."/>
        </authorList>
    </citation>
    <scope>NUCLEOTIDE SEQUENCE [LARGE SCALE GENOMIC DNA]</scope>
    <source>
        <strain evidence="4">A</strain>
    </source>
</reference>
<dbReference type="Pfam" id="PF07690">
    <property type="entry name" value="MFS_1"/>
    <property type="match status" value="1"/>
</dbReference>
<keyword evidence="1" id="KW-0472">Membrane</keyword>
<accession>A0RW47</accession>
<dbReference type="PATRIC" id="fig|414004.10.peg.861"/>
<feature type="domain" description="Major facilitator superfamily (MFS) profile" evidence="2">
    <location>
        <begin position="11"/>
        <end position="381"/>
    </location>
</feature>
<dbReference type="EnsemblBacteria" id="ABK77564">
    <property type="protein sequence ID" value="ABK77564"/>
    <property type="gene ID" value="CENSYa_0932"/>
</dbReference>
<dbReference type="PANTHER" id="PTHR23526">
    <property type="entry name" value="INTEGRAL MEMBRANE TRANSPORT PROTEIN-RELATED"/>
    <property type="match status" value="1"/>
</dbReference>
<gene>
    <name evidence="3" type="ordered locus">CENSYa_0932</name>
</gene>
<dbReference type="PANTHER" id="PTHR23526:SF2">
    <property type="entry name" value="MAJOR FACILITATOR SUPERFAMILY (MFS) PROFILE DOMAIN-CONTAINING PROTEIN"/>
    <property type="match status" value="1"/>
</dbReference>
<dbReference type="HOGENOM" id="CLU_779893_0_0_2"/>
<dbReference type="AlphaFoldDB" id="A0RW47"/>
<dbReference type="KEGG" id="csy:CENSYa_0932"/>
<dbReference type="PROSITE" id="PS50850">
    <property type="entry name" value="MFS"/>
    <property type="match status" value="1"/>
</dbReference>
<keyword evidence="1" id="KW-1133">Transmembrane helix</keyword>
<feature type="transmembrane region" description="Helical" evidence="1">
    <location>
        <begin position="20"/>
        <end position="37"/>
    </location>
</feature>
<dbReference type="InterPro" id="IPR011701">
    <property type="entry name" value="MFS"/>
</dbReference>
<dbReference type="STRING" id="414004.CENSYa_0932"/>
<feature type="transmembrane region" description="Helical" evidence="1">
    <location>
        <begin position="43"/>
        <end position="65"/>
    </location>
</feature>
<protein>
    <submittedName>
        <fullName evidence="3">Permease</fullName>
    </submittedName>
</protein>
<evidence type="ECO:0000313" key="3">
    <source>
        <dbReference type="EMBL" id="ABK77564.1"/>
    </source>
</evidence>
<evidence type="ECO:0000313" key="4">
    <source>
        <dbReference type="Proteomes" id="UP000000758"/>
    </source>
</evidence>
<proteinExistence type="predicted"/>
<evidence type="ECO:0000256" key="1">
    <source>
        <dbReference type="SAM" id="Phobius"/>
    </source>
</evidence>
<dbReference type="GO" id="GO:0022857">
    <property type="term" value="F:transmembrane transporter activity"/>
    <property type="evidence" value="ECO:0007669"/>
    <property type="project" value="InterPro"/>
</dbReference>
<feature type="transmembrane region" description="Helical" evidence="1">
    <location>
        <begin position="323"/>
        <end position="342"/>
    </location>
</feature>
<dbReference type="InterPro" id="IPR052528">
    <property type="entry name" value="Sugar_transport-like"/>
</dbReference>
<name>A0RW47_CENSY</name>
<dbReference type="Gene3D" id="1.20.1250.20">
    <property type="entry name" value="MFS general substrate transporter like domains"/>
    <property type="match status" value="1"/>
</dbReference>
<feature type="transmembrane region" description="Helical" evidence="1">
    <location>
        <begin position="137"/>
        <end position="154"/>
    </location>
</feature>
<organism evidence="3 4">
    <name type="scientific">Cenarchaeum symbiosum (strain A)</name>
    <dbReference type="NCBI Taxonomy" id="414004"/>
    <lineage>
        <taxon>Archaea</taxon>
        <taxon>Nitrososphaerota</taxon>
        <taxon>Candidatus Cenarchaeales</taxon>
        <taxon>Candidatus Cenarchaeaceae</taxon>
        <taxon>Candidatus Cenarchaeum</taxon>
    </lineage>
</organism>
<keyword evidence="1" id="KW-0812">Transmembrane</keyword>
<dbReference type="SUPFAM" id="SSF103473">
    <property type="entry name" value="MFS general substrate transporter"/>
    <property type="match status" value="1"/>
</dbReference>
<dbReference type="Proteomes" id="UP000000758">
    <property type="component" value="Chromosome"/>
</dbReference>
<dbReference type="InterPro" id="IPR020846">
    <property type="entry name" value="MFS_dom"/>
</dbReference>
<feature type="transmembrane region" description="Helical" evidence="1">
    <location>
        <begin position="348"/>
        <end position="366"/>
    </location>
</feature>
<dbReference type="InterPro" id="IPR036259">
    <property type="entry name" value="MFS_trans_sf"/>
</dbReference>
<feature type="transmembrane region" description="Helical" evidence="1">
    <location>
        <begin position="289"/>
        <end position="311"/>
    </location>
</feature>
<evidence type="ECO:0000259" key="2">
    <source>
        <dbReference type="PROSITE" id="PS50850"/>
    </source>
</evidence>
<dbReference type="EMBL" id="DP000238">
    <property type="protein sequence ID" value="ABK77564.1"/>
    <property type="molecule type" value="Genomic_DNA"/>
</dbReference>
<feature type="transmembrane region" description="Helical" evidence="1">
    <location>
        <begin position="202"/>
        <end position="221"/>
    </location>
</feature>